<keyword evidence="1" id="KW-1133">Transmembrane helix</keyword>
<sequence>MDGCERMKNRKGRVKVQKKVQKNNFFSNPWRIAFLTVIALIIGAFLFIGSRIFTSRTTYDPSQPKVELKGEPAVQIKMKKEQVNRLVTYYFKDFINDSDVDLHFVLENNALVQGTFPILGHNTKFYLYFEPYVINDGNVQLRAKELSIGTLNVPISAVMNYMTHSIDFPNWIDVDSKQNMITLHLDQFALKNGMSVKANKINLIDDQISFDLYLPK</sequence>
<dbReference type="OrthoDB" id="2241695at2"/>
<keyword evidence="3" id="KW-1185">Reference proteome</keyword>
<protein>
    <submittedName>
        <fullName evidence="2">DUF2140 family protein</fullName>
    </submittedName>
</protein>
<dbReference type="InterPro" id="IPR018672">
    <property type="entry name" value="DUF2140"/>
</dbReference>
<evidence type="ECO:0000256" key="1">
    <source>
        <dbReference type="SAM" id="Phobius"/>
    </source>
</evidence>
<dbReference type="EMBL" id="SDGV01000014">
    <property type="protein sequence ID" value="THB61283.1"/>
    <property type="molecule type" value="Genomic_DNA"/>
</dbReference>
<feature type="transmembrane region" description="Helical" evidence="1">
    <location>
        <begin position="32"/>
        <end position="53"/>
    </location>
</feature>
<gene>
    <name evidence="2" type="ORF">ESZ54_05920</name>
</gene>
<evidence type="ECO:0000313" key="2">
    <source>
        <dbReference type="EMBL" id="THB61283.1"/>
    </source>
</evidence>
<dbReference type="AlphaFoldDB" id="A0A4S3B6C3"/>
<keyword evidence="1" id="KW-0472">Membrane</keyword>
<name>A0A4S3B6C3_9ENTE</name>
<accession>A0A4S3B6C3</accession>
<comment type="caution">
    <text evidence="2">The sequence shown here is derived from an EMBL/GenBank/DDBJ whole genome shotgun (WGS) entry which is preliminary data.</text>
</comment>
<keyword evidence="1" id="KW-0812">Transmembrane</keyword>
<evidence type="ECO:0000313" key="3">
    <source>
        <dbReference type="Proteomes" id="UP000310506"/>
    </source>
</evidence>
<dbReference type="Pfam" id="PF09911">
    <property type="entry name" value="DUF2140"/>
    <property type="match status" value="1"/>
</dbReference>
<proteinExistence type="predicted"/>
<organism evidence="2 3">
    <name type="scientific">Vagococcus silagei</name>
    <dbReference type="NCBI Taxonomy" id="2508885"/>
    <lineage>
        <taxon>Bacteria</taxon>
        <taxon>Bacillati</taxon>
        <taxon>Bacillota</taxon>
        <taxon>Bacilli</taxon>
        <taxon>Lactobacillales</taxon>
        <taxon>Enterococcaceae</taxon>
        <taxon>Vagococcus</taxon>
    </lineage>
</organism>
<reference evidence="2 3" key="1">
    <citation type="submission" date="2019-01" db="EMBL/GenBank/DDBJ databases">
        <title>Vagococcus silagei sp. nov. isolated from brewer's grain.</title>
        <authorList>
            <person name="Guu J.-R."/>
        </authorList>
    </citation>
    <scope>NUCLEOTIDE SEQUENCE [LARGE SCALE GENOMIC DNA]</scope>
    <source>
        <strain evidence="2 3">2B-2</strain>
    </source>
</reference>
<dbReference type="Proteomes" id="UP000310506">
    <property type="component" value="Unassembled WGS sequence"/>
</dbReference>